<organism evidence="2">
    <name type="scientific">Arundo donax</name>
    <name type="common">Giant reed</name>
    <name type="synonym">Donax arundinaceus</name>
    <dbReference type="NCBI Taxonomy" id="35708"/>
    <lineage>
        <taxon>Eukaryota</taxon>
        <taxon>Viridiplantae</taxon>
        <taxon>Streptophyta</taxon>
        <taxon>Embryophyta</taxon>
        <taxon>Tracheophyta</taxon>
        <taxon>Spermatophyta</taxon>
        <taxon>Magnoliopsida</taxon>
        <taxon>Liliopsida</taxon>
        <taxon>Poales</taxon>
        <taxon>Poaceae</taxon>
        <taxon>PACMAD clade</taxon>
        <taxon>Arundinoideae</taxon>
        <taxon>Arundineae</taxon>
        <taxon>Arundo</taxon>
    </lineage>
</organism>
<accession>A0A0A9GTK6</accession>
<reference evidence="2" key="1">
    <citation type="submission" date="2014-09" db="EMBL/GenBank/DDBJ databases">
        <authorList>
            <person name="Magalhaes I.L.F."/>
            <person name="Oliveira U."/>
            <person name="Santos F.R."/>
            <person name="Vidigal T.H.D.A."/>
            <person name="Brescovit A.D."/>
            <person name="Santos A.J."/>
        </authorList>
    </citation>
    <scope>NUCLEOTIDE SEQUENCE</scope>
    <source>
        <tissue evidence="2">Shoot tissue taken approximately 20 cm above the soil surface</tissue>
    </source>
</reference>
<dbReference type="AlphaFoldDB" id="A0A0A9GTK6"/>
<feature type="region of interest" description="Disordered" evidence="1">
    <location>
        <begin position="1"/>
        <end position="24"/>
    </location>
</feature>
<evidence type="ECO:0000313" key="2">
    <source>
        <dbReference type="EMBL" id="JAE23893.1"/>
    </source>
</evidence>
<protein>
    <submittedName>
        <fullName evidence="2">BRL3</fullName>
    </submittedName>
</protein>
<evidence type="ECO:0000256" key="1">
    <source>
        <dbReference type="SAM" id="MobiDB-lite"/>
    </source>
</evidence>
<proteinExistence type="predicted"/>
<reference evidence="2" key="2">
    <citation type="journal article" date="2015" name="Data Brief">
        <title>Shoot transcriptome of the giant reed, Arundo donax.</title>
        <authorList>
            <person name="Barrero R.A."/>
            <person name="Guerrero F.D."/>
            <person name="Moolhuijzen P."/>
            <person name="Goolsby J.A."/>
            <person name="Tidwell J."/>
            <person name="Bellgard S.E."/>
            <person name="Bellgard M.I."/>
        </authorList>
    </citation>
    <scope>NUCLEOTIDE SEQUENCE</scope>
    <source>
        <tissue evidence="2">Shoot tissue taken approximately 20 cm above the soil surface</tissue>
    </source>
</reference>
<sequence>MISPSSSLDPRSITSSKRHPAASAGSGFVPVILLNGSRSTWREEILLMTVTTKSPDSWLLLRSST</sequence>
<feature type="compositionally biased region" description="Polar residues" evidence="1">
    <location>
        <begin position="1"/>
        <end position="15"/>
    </location>
</feature>
<name>A0A0A9GTK6_ARUDO</name>
<dbReference type="EMBL" id="GBRH01174003">
    <property type="protein sequence ID" value="JAE23893.1"/>
    <property type="molecule type" value="Transcribed_RNA"/>
</dbReference>